<dbReference type="InterPro" id="IPR009057">
    <property type="entry name" value="Homeodomain-like_sf"/>
</dbReference>
<dbReference type="InterPro" id="IPR058031">
    <property type="entry name" value="AAA_lid_NorR"/>
</dbReference>
<dbReference type="STRING" id="1123291.SAMN04490355_101718"/>
<organism evidence="8 9">
    <name type="scientific">Pelosinus propionicus DSM 13327</name>
    <dbReference type="NCBI Taxonomy" id="1123291"/>
    <lineage>
        <taxon>Bacteria</taxon>
        <taxon>Bacillati</taxon>
        <taxon>Bacillota</taxon>
        <taxon>Negativicutes</taxon>
        <taxon>Selenomonadales</taxon>
        <taxon>Sporomusaceae</taxon>
        <taxon>Pelosinus</taxon>
    </lineage>
</organism>
<dbReference type="EMBL" id="FOTS01000017">
    <property type="protein sequence ID" value="SFL77095.1"/>
    <property type="molecule type" value="Genomic_DNA"/>
</dbReference>
<keyword evidence="5" id="KW-0804">Transcription</keyword>
<evidence type="ECO:0000259" key="6">
    <source>
        <dbReference type="PROSITE" id="PS50045"/>
    </source>
</evidence>
<dbReference type="PROSITE" id="PS00675">
    <property type="entry name" value="SIGMA54_INTERACT_1"/>
    <property type="match status" value="1"/>
</dbReference>
<dbReference type="Pfam" id="PF00989">
    <property type="entry name" value="PAS"/>
    <property type="match status" value="2"/>
</dbReference>
<keyword evidence="4" id="KW-0238">DNA-binding</keyword>
<dbReference type="GO" id="GO:0005524">
    <property type="term" value="F:ATP binding"/>
    <property type="evidence" value="ECO:0007669"/>
    <property type="project" value="UniProtKB-KW"/>
</dbReference>
<proteinExistence type="predicted"/>
<feature type="domain" description="PAS" evidence="7">
    <location>
        <begin position="121"/>
        <end position="172"/>
    </location>
</feature>
<protein>
    <submittedName>
        <fullName evidence="8">PAS domain S-box-containing protein</fullName>
    </submittedName>
</protein>
<dbReference type="GO" id="GO:0006355">
    <property type="term" value="P:regulation of DNA-templated transcription"/>
    <property type="evidence" value="ECO:0007669"/>
    <property type="project" value="InterPro"/>
</dbReference>
<dbReference type="Proteomes" id="UP000199520">
    <property type="component" value="Unassembled WGS sequence"/>
</dbReference>
<dbReference type="InterPro" id="IPR000014">
    <property type="entry name" value="PAS"/>
</dbReference>
<keyword evidence="1" id="KW-0547">Nucleotide-binding</keyword>
<dbReference type="AlphaFoldDB" id="A0A1I4KE82"/>
<dbReference type="InterPro" id="IPR027417">
    <property type="entry name" value="P-loop_NTPase"/>
</dbReference>
<dbReference type="NCBIfam" id="TIGR00229">
    <property type="entry name" value="sensory_box"/>
    <property type="match status" value="2"/>
</dbReference>
<dbReference type="Pfam" id="PF00158">
    <property type="entry name" value="Sigma54_activat"/>
    <property type="match status" value="1"/>
</dbReference>
<dbReference type="Pfam" id="PF25601">
    <property type="entry name" value="AAA_lid_14"/>
    <property type="match status" value="1"/>
</dbReference>
<feature type="domain" description="PAS" evidence="7">
    <location>
        <begin position="4"/>
        <end position="48"/>
    </location>
</feature>
<dbReference type="InterPro" id="IPR025662">
    <property type="entry name" value="Sigma_54_int_dom_ATP-bd_1"/>
</dbReference>
<dbReference type="GO" id="GO:0043565">
    <property type="term" value="F:sequence-specific DNA binding"/>
    <property type="evidence" value="ECO:0007669"/>
    <property type="project" value="InterPro"/>
</dbReference>
<dbReference type="PROSITE" id="PS50112">
    <property type="entry name" value="PAS"/>
    <property type="match status" value="2"/>
</dbReference>
<dbReference type="Gene3D" id="3.40.50.300">
    <property type="entry name" value="P-loop containing nucleotide triphosphate hydrolases"/>
    <property type="match status" value="1"/>
</dbReference>
<dbReference type="SUPFAM" id="SSF52540">
    <property type="entry name" value="P-loop containing nucleoside triphosphate hydrolases"/>
    <property type="match status" value="1"/>
</dbReference>
<sequence>MQLMIEDFQATLNSINNGIVVVDQKGIIIFMNQWAEMMIGFKSKAAIGCIADEILPDNRLIRVMETGTAELNQQFQIGATHVLMNWTPIWKERRIIGAIAVFQGITELSKVAAELEEVTKLKCTLQYVLESIEEGIVVVDKEGIITMMNPAYYAVLDKKPHEVIGRKVTDVIPNTQLHEVIENRKGEMNVIQKMNGNNCIVSRIPIVKNDEVICAVGHVVFKDIKDLKRLANEISHLQYELEYYKERLRKTLGGKYTFEDIIGESKTIEEVKHIAQKTAKGGSTVLILGESGTGKELFAHAIHNGGSRCQGPFIKVNCAAIPENLLESELFGYEEGAFSGARKGGKPGKMELANGGTLFLDEVGDMPLGMQVKLLRVLQEWEIERIGGTKTIKLDIRVITATNKDLEVLTVSGHFRQDLYYRLNIVSIQIPPLRDHKEDIPLLCEVLLRKISLKLERFVDCISPEAMKVLKAYSWPGNIRELENILERSVNIMEDGISILPEHLAPIMKKILKPQLSEKESTRAELVEIRYEAEKNAILKALEDTGGNKSKAALLLHVNRSVFYEKLKKYGIGYNSPGKNVKR</sequence>
<dbReference type="Gene3D" id="1.10.10.60">
    <property type="entry name" value="Homeodomain-like"/>
    <property type="match status" value="1"/>
</dbReference>
<dbReference type="FunFam" id="3.40.50.300:FF:000006">
    <property type="entry name" value="DNA-binding transcriptional regulator NtrC"/>
    <property type="match status" value="1"/>
</dbReference>
<keyword evidence="3" id="KW-0805">Transcription regulation</keyword>
<evidence type="ECO:0000256" key="2">
    <source>
        <dbReference type="ARBA" id="ARBA00022840"/>
    </source>
</evidence>
<dbReference type="InterPro" id="IPR013767">
    <property type="entry name" value="PAS_fold"/>
</dbReference>
<dbReference type="InterPro" id="IPR025944">
    <property type="entry name" value="Sigma_54_int_dom_CS"/>
</dbReference>
<evidence type="ECO:0000256" key="3">
    <source>
        <dbReference type="ARBA" id="ARBA00023015"/>
    </source>
</evidence>
<dbReference type="SUPFAM" id="SSF46689">
    <property type="entry name" value="Homeodomain-like"/>
    <property type="match status" value="1"/>
</dbReference>
<dbReference type="PROSITE" id="PS00688">
    <property type="entry name" value="SIGMA54_INTERACT_3"/>
    <property type="match status" value="1"/>
</dbReference>
<dbReference type="InterPro" id="IPR002197">
    <property type="entry name" value="HTH_Fis"/>
</dbReference>
<feature type="domain" description="Sigma-54 factor interaction" evidence="6">
    <location>
        <begin position="261"/>
        <end position="491"/>
    </location>
</feature>
<gene>
    <name evidence="8" type="ORF">SAMN04490355_101718</name>
</gene>
<dbReference type="InterPro" id="IPR025943">
    <property type="entry name" value="Sigma_54_int_dom_ATP-bd_2"/>
</dbReference>
<dbReference type="OrthoDB" id="9765164at2"/>
<dbReference type="PANTHER" id="PTHR32071">
    <property type="entry name" value="TRANSCRIPTIONAL REGULATORY PROTEIN"/>
    <property type="match status" value="1"/>
</dbReference>
<dbReference type="CDD" id="cd00130">
    <property type="entry name" value="PAS"/>
    <property type="match status" value="2"/>
</dbReference>
<dbReference type="InterPro" id="IPR003593">
    <property type="entry name" value="AAA+_ATPase"/>
</dbReference>
<dbReference type="PROSITE" id="PS50045">
    <property type="entry name" value="SIGMA54_INTERACT_4"/>
    <property type="match status" value="1"/>
</dbReference>
<evidence type="ECO:0000256" key="4">
    <source>
        <dbReference type="ARBA" id="ARBA00023125"/>
    </source>
</evidence>
<dbReference type="PROSITE" id="PS00676">
    <property type="entry name" value="SIGMA54_INTERACT_2"/>
    <property type="match status" value="1"/>
</dbReference>
<dbReference type="InterPro" id="IPR002078">
    <property type="entry name" value="Sigma_54_int"/>
</dbReference>
<evidence type="ECO:0000313" key="9">
    <source>
        <dbReference type="Proteomes" id="UP000199520"/>
    </source>
</evidence>
<name>A0A1I4KE82_9FIRM</name>
<dbReference type="Gene3D" id="3.30.450.20">
    <property type="entry name" value="PAS domain"/>
    <property type="match status" value="2"/>
</dbReference>
<accession>A0A1I4KE82</accession>
<dbReference type="PANTHER" id="PTHR32071:SF57">
    <property type="entry name" value="C4-DICARBOXYLATE TRANSPORT TRANSCRIPTIONAL REGULATORY PROTEIN DCTD"/>
    <property type="match status" value="1"/>
</dbReference>
<reference evidence="9" key="1">
    <citation type="submission" date="2016-10" db="EMBL/GenBank/DDBJ databases">
        <authorList>
            <person name="Varghese N."/>
            <person name="Submissions S."/>
        </authorList>
    </citation>
    <scope>NUCLEOTIDE SEQUENCE [LARGE SCALE GENOMIC DNA]</scope>
    <source>
        <strain evidence="9">DSM 13327</strain>
    </source>
</reference>
<dbReference type="CDD" id="cd00009">
    <property type="entry name" value="AAA"/>
    <property type="match status" value="1"/>
</dbReference>
<dbReference type="SUPFAM" id="SSF55785">
    <property type="entry name" value="PYP-like sensor domain (PAS domain)"/>
    <property type="match status" value="2"/>
</dbReference>
<evidence type="ECO:0000256" key="5">
    <source>
        <dbReference type="ARBA" id="ARBA00023163"/>
    </source>
</evidence>
<keyword evidence="2" id="KW-0067">ATP-binding</keyword>
<evidence type="ECO:0000259" key="7">
    <source>
        <dbReference type="PROSITE" id="PS50112"/>
    </source>
</evidence>
<evidence type="ECO:0000313" key="8">
    <source>
        <dbReference type="EMBL" id="SFL77095.1"/>
    </source>
</evidence>
<dbReference type="Gene3D" id="1.10.8.60">
    <property type="match status" value="1"/>
</dbReference>
<dbReference type="InterPro" id="IPR035965">
    <property type="entry name" value="PAS-like_dom_sf"/>
</dbReference>
<dbReference type="PRINTS" id="PR01590">
    <property type="entry name" value="HTHFIS"/>
</dbReference>
<keyword evidence="9" id="KW-1185">Reference proteome</keyword>
<dbReference type="SMART" id="SM00091">
    <property type="entry name" value="PAS"/>
    <property type="match status" value="2"/>
</dbReference>
<dbReference type="SMART" id="SM00382">
    <property type="entry name" value="AAA"/>
    <property type="match status" value="1"/>
</dbReference>
<dbReference type="Pfam" id="PF02954">
    <property type="entry name" value="HTH_8"/>
    <property type="match status" value="1"/>
</dbReference>
<evidence type="ECO:0000256" key="1">
    <source>
        <dbReference type="ARBA" id="ARBA00022741"/>
    </source>
</evidence>